<comment type="caution">
    <text evidence="1">The sequence shown here is derived from an EMBL/GenBank/DDBJ whole genome shotgun (WGS) entry which is preliminary data.</text>
</comment>
<protein>
    <submittedName>
        <fullName evidence="1">HK97 gp10 family phage protein</fullName>
    </submittedName>
</protein>
<name>A0AAW7ZBS6_9FIRM</name>
<dbReference type="Proteomes" id="UP001172911">
    <property type="component" value="Unassembled WGS sequence"/>
</dbReference>
<sequence>MARNGVEIRGLRELIRRLERATNGELRREFALWLEATGFQFLEEIQQEIIRTQTVDTRRLLNSFDKGDGDNVWSITDRGLTLEIGSNLSYASYANDGHWQERRFIPGRWNGHTFEYDSGANTGMMLKAKWIEGTGYWDSALLIFERIFERALERKLQQWLDTF</sequence>
<dbReference type="RefSeq" id="WP_304542274.1">
    <property type="nucleotide sequence ID" value="NZ_JARPTC010000010.1"/>
</dbReference>
<dbReference type="EMBL" id="JARPTC010000010">
    <property type="protein sequence ID" value="MDO7787129.1"/>
    <property type="molecule type" value="Genomic_DNA"/>
</dbReference>
<reference evidence="1" key="2">
    <citation type="submission" date="2023-03" db="EMBL/GenBank/DDBJ databases">
        <authorList>
            <person name="Zhang Z."/>
        </authorList>
    </citation>
    <scope>NUCLEOTIDE SEQUENCE</scope>
    <source>
        <strain evidence="1">DSA</strain>
    </source>
</reference>
<organism evidence="1 2">
    <name type="scientific">Desulforamulus aquiferis</name>
    <dbReference type="NCBI Taxonomy" id="1397668"/>
    <lineage>
        <taxon>Bacteria</taxon>
        <taxon>Bacillati</taxon>
        <taxon>Bacillota</taxon>
        <taxon>Clostridia</taxon>
        <taxon>Eubacteriales</taxon>
        <taxon>Peptococcaceae</taxon>
        <taxon>Desulforamulus</taxon>
    </lineage>
</organism>
<dbReference type="Pfam" id="PF04883">
    <property type="entry name" value="HK97-gp10_like"/>
    <property type="match status" value="1"/>
</dbReference>
<proteinExistence type="predicted"/>
<reference evidence="1" key="1">
    <citation type="journal article" date="2023" name="J. Hazard. Mater.">
        <title>Anaerobic biodegradation of pyrene and benzo[a]pyrene by a new sulfate-reducing Desulforamulus aquiferis strain DSA.</title>
        <authorList>
            <person name="Zhang Z."/>
            <person name="Sun J."/>
            <person name="Gong X."/>
            <person name="Wang C."/>
            <person name="Wang H."/>
        </authorList>
    </citation>
    <scope>NUCLEOTIDE SEQUENCE</scope>
    <source>
        <strain evidence="1">DSA</strain>
    </source>
</reference>
<dbReference type="InterPro" id="IPR010064">
    <property type="entry name" value="HK97-gp10_tail"/>
</dbReference>
<evidence type="ECO:0000313" key="1">
    <source>
        <dbReference type="EMBL" id="MDO7787129.1"/>
    </source>
</evidence>
<dbReference type="AlphaFoldDB" id="A0AAW7ZBS6"/>
<accession>A0AAW7ZBS6</accession>
<gene>
    <name evidence="1" type="ORF">P6N53_07855</name>
</gene>
<keyword evidence="2" id="KW-1185">Reference proteome</keyword>
<evidence type="ECO:0000313" key="2">
    <source>
        <dbReference type="Proteomes" id="UP001172911"/>
    </source>
</evidence>